<keyword evidence="2" id="KW-0472">Membrane</keyword>
<dbReference type="EMBL" id="NPEF01000386">
    <property type="protein sequence ID" value="PJZ91077.1"/>
    <property type="molecule type" value="Genomic_DNA"/>
</dbReference>
<keyword evidence="2" id="KW-0812">Transmembrane</keyword>
<dbReference type="InterPro" id="IPR056823">
    <property type="entry name" value="TEN-like_YD-shell"/>
</dbReference>
<dbReference type="Pfam" id="PF25023">
    <property type="entry name" value="TEN_YD-shell"/>
    <property type="match status" value="1"/>
</dbReference>
<dbReference type="AlphaFoldDB" id="A0A2N0B3F7"/>
<dbReference type="PANTHER" id="PTHR32305:SF15">
    <property type="entry name" value="PROTEIN RHSA-RELATED"/>
    <property type="match status" value="1"/>
</dbReference>
<name>A0A2N0B3F7_9LEPT</name>
<organism evidence="4">
    <name type="scientific">Leptospira ellisii</name>
    <dbReference type="NCBI Taxonomy" id="2023197"/>
    <lineage>
        <taxon>Bacteria</taxon>
        <taxon>Pseudomonadati</taxon>
        <taxon>Spirochaetota</taxon>
        <taxon>Spirochaetia</taxon>
        <taxon>Leptospirales</taxon>
        <taxon>Leptospiraceae</taxon>
        <taxon>Leptospira</taxon>
    </lineage>
</organism>
<gene>
    <name evidence="4" type="ORF">CH379_20695</name>
</gene>
<dbReference type="Gene3D" id="2.180.10.10">
    <property type="entry name" value="RHS repeat-associated core"/>
    <property type="match status" value="2"/>
</dbReference>
<feature type="domain" description="Teneurin-like YD-shell" evidence="3">
    <location>
        <begin position="189"/>
        <end position="332"/>
    </location>
</feature>
<dbReference type="InterPro" id="IPR031325">
    <property type="entry name" value="RHS_repeat"/>
</dbReference>
<dbReference type="NCBIfam" id="TIGR03696">
    <property type="entry name" value="Rhs_assc_core"/>
    <property type="match status" value="1"/>
</dbReference>
<keyword evidence="2" id="KW-1133">Transmembrane helix</keyword>
<reference evidence="4" key="1">
    <citation type="submission" date="2017-07" db="EMBL/GenBank/DDBJ databases">
        <title>Leptospira spp. isolated from tropical soils.</title>
        <authorList>
            <person name="Thibeaux R."/>
            <person name="Iraola G."/>
            <person name="Ferres I."/>
            <person name="Bierque E."/>
            <person name="Girault D."/>
            <person name="Soupe-Gilbert M.-E."/>
            <person name="Picardeau M."/>
            <person name="Goarant C."/>
        </authorList>
    </citation>
    <scope>NUCLEOTIDE SEQUENCE [LARGE SCALE GENOMIC DNA]</scope>
    <source>
        <strain evidence="4">ATI7-C-A5</strain>
    </source>
</reference>
<feature type="transmembrane region" description="Helical" evidence="2">
    <location>
        <begin position="476"/>
        <end position="497"/>
    </location>
</feature>
<dbReference type="InterPro" id="IPR050708">
    <property type="entry name" value="T6SS_VgrG/RHS"/>
</dbReference>
<proteinExistence type="predicted"/>
<keyword evidence="1" id="KW-0677">Repeat</keyword>
<dbReference type="PANTHER" id="PTHR32305">
    <property type="match status" value="1"/>
</dbReference>
<feature type="transmembrane region" description="Helical" evidence="2">
    <location>
        <begin position="443"/>
        <end position="464"/>
    </location>
</feature>
<protein>
    <recommendedName>
        <fullName evidence="3">Teneurin-like YD-shell domain-containing protein</fullName>
    </recommendedName>
</protein>
<comment type="caution">
    <text evidence="4">The sequence shown here is derived from an EMBL/GenBank/DDBJ whole genome shotgun (WGS) entry which is preliminary data.</text>
</comment>
<evidence type="ECO:0000256" key="2">
    <source>
        <dbReference type="SAM" id="Phobius"/>
    </source>
</evidence>
<evidence type="ECO:0000256" key="1">
    <source>
        <dbReference type="ARBA" id="ARBA00022737"/>
    </source>
</evidence>
<dbReference type="InterPro" id="IPR022385">
    <property type="entry name" value="Rhs_assc_core"/>
</dbReference>
<sequence length="834" mass="91608">MNSPSGKVLEQRNANGSYTNYYYDSVDRLTSIVGHHSSGATKTVQLNYDEPTRANGKGRLTSVLDSNGKTEFNYDARGNETKIQKVFNQEDLTLIFLKEYDFGNRPTLITYPDGTVIHNRYTVGGYLTEITMDSADGSSSGHSVVNYAGPMMDSGKFKVVRSVGNGVQTNIFFDPIQRRPTEVVSGLDSDVYESLKYEYDLAGNITKIEDLRNPGRTQNFQYDQFNRVVNATGKYGTEDYQYSDAGNLIKKGASTYSYSGSNAHAVTRIVSPQGTQNYAYDNSGLMTNRDGDALEYDPMGKLQRILTKDGEVVNYDYDYKGSRIRKSKQSDSSNVISFDSMYEINFRPGFTPVHTVYIKGLEDEIVSQIGLQNVSLLTDANFPNQDTDVASVILNPKESFCNGASIDCFQYFKNRFTNEENYPVAFSWVFDIREGKIGNRFRLGILSLFGISVIGFAGLVLYGTPKTKNLKPVQAGVTPVLILSVFMSFNFFSCGLLPGTGSKNGDPPWVILPSTIPVDTPSVSNPGVGGSGASPGGNPVPGMIFFHPNHLGSITMATNGAGKPISGGSAAGTSFVSYKPYGEILRTDSYGPDAFRFKYAGQEEEKETGLLFYKSRYYDPGMGRFLQSDSIVNGSSLSGSNLYMYVDGNPMQYNDPTGNNAWIHMLNRIIGHMMGKHFGDKDITKRVSAGGVLKGLGRVTFVPNSVFRRFENKTLGNLVGSGKINNWVKQNVNLQNVKNELEETLTCSGTTSRNPACEPLLEKLSKVRIKSVFVQLKVQVAVPVSFKCDIWDLCKIKIDTPTVFIQLKVEKGSVTTGFGGGGCDVEENGKGYKC</sequence>
<dbReference type="Pfam" id="PF05593">
    <property type="entry name" value="RHS_repeat"/>
    <property type="match status" value="1"/>
</dbReference>
<accession>A0A2N0B3F7</accession>
<evidence type="ECO:0000259" key="3">
    <source>
        <dbReference type="Pfam" id="PF25023"/>
    </source>
</evidence>
<evidence type="ECO:0000313" key="4">
    <source>
        <dbReference type="EMBL" id="PJZ91077.1"/>
    </source>
</evidence>